<dbReference type="PROSITE" id="PS00166">
    <property type="entry name" value="ENOYL_COA_HYDRATASE"/>
    <property type="match status" value="1"/>
</dbReference>
<dbReference type="PANTHER" id="PTHR11941">
    <property type="entry name" value="ENOYL-COA HYDRATASE-RELATED"/>
    <property type="match status" value="1"/>
</dbReference>
<dbReference type="Proteomes" id="UP001196870">
    <property type="component" value="Unassembled WGS sequence"/>
</dbReference>
<sequence>MTELIRFGVADGVARLVFDNPRRLNAVNAEMWQALPGLLARVAEDPAIRVLVLAGEGERAFCTGNDISEFDTIRAHPEAAARYNAWQRAVAEALQGMLKPVVAAIHGYCLGAGFEFALMSDIRICTADARMGVPAVKLGLPYRLEDIIKVVDVVGPARAREMVLLGRQYGGEEILQLGLVQRLVADHAALAAAVEDMARELAGNAPLSLMAAKIAFQEVTRRDGPADLARAQEAADRCYASADYVEGRVARREKRKPVFLGR</sequence>
<dbReference type="InterPro" id="IPR014748">
    <property type="entry name" value="Enoyl-CoA_hydra_C"/>
</dbReference>
<proteinExistence type="inferred from homology"/>
<comment type="caution">
    <text evidence="4">The sequence shown here is derived from an EMBL/GenBank/DDBJ whole genome shotgun (WGS) entry which is preliminary data.</text>
</comment>
<evidence type="ECO:0000256" key="1">
    <source>
        <dbReference type="ARBA" id="ARBA00005254"/>
    </source>
</evidence>
<keyword evidence="5" id="KW-1185">Reference proteome</keyword>
<evidence type="ECO:0000256" key="2">
    <source>
        <dbReference type="ARBA" id="ARBA00023239"/>
    </source>
</evidence>
<comment type="similarity">
    <text evidence="1 3">Belongs to the enoyl-CoA hydratase/isomerase family.</text>
</comment>
<dbReference type="InterPro" id="IPR018376">
    <property type="entry name" value="Enoyl-CoA_hyd/isom_CS"/>
</dbReference>
<dbReference type="EC" id="4.2.1.17" evidence="4"/>
<dbReference type="SUPFAM" id="SSF52096">
    <property type="entry name" value="ClpP/crotonase"/>
    <property type="match status" value="1"/>
</dbReference>
<gene>
    <name evidence="4" type="ORF">GXW71_21150</name>
</gene>
<dbReference type="GO" id="GO:0004300">
    <property type="term" value="F:enoyl-CoA hydratase activity"/>
    <property type="evidence" value="ECO:0007669"/>
    <property type="project" value="UniProtKB-EC"/>
</dbReference>
<dbReference type="RefSeq" id="WP_211854661.1">
    <property type="nucleotide sequence ID" value="NZ_JAAGBB010000027.1"/>
</dbReference>
<keyword evidence="2 4" id="KW-0456">Lyase</keyword>
<organism evidence="4 5">
    <name type="scientific">Plastoroseomonas hellenica</name>
    <dbReference type="NCBI Taxonomy" id="2687306"/>
    <lineage>
        <taxon>Bacteria</taxon>
        <taxon>Pseudomonadati</taxon>
        <taxon>Pseudomonadota</taxon>
        <taxon>Alphaproteobacteria</taxon>
        <taxon>Acetobacterales</taxon>
        <taxon>Acetobacteraceae</taxon>
        <taxon>Plastoroseomonas</taxon>
    </lineage>
</organism>
<accession>A0ABS5F2W1</accession>
<protein>
    <submittedName>
        <fullName evidence="4">Enoyl-CoA hydratase</fullName>
        <ecNumber evidence="4">4.2.1.17</ecNumber>
    </submittedName>
</protein>
<reference evidence="5" key="1">
    <citation type="journal article" date="2021" name="Syst. Appl. Microbiol.">
        <title>Roseomonas hellenica sp. nov., isolated from roots of wild-growing Alkanna tinctoria.</title>
        <authorList>
            <person name="Rat A."/>
            <person name="Naranjo H.D."/>
            <person name="Lebbe L."/>
            <person name="Cnockaert M."/>
            <person name="Krigas N."/>
            <person name="Grigoriadou K."/>
            <person name="Maloupa E."/>
            <person name="Willems A."/>
        </authorList>
    </citation>
    <scope>NUCLEOTIDE SEQUENCE [LARGE SCALE GENOMIC DNA]</scope>
    <source>
        <strain evidence="5">LMG 31523</strain>
    </source>
</reference>
<dbReference type="CDD" id="cd06558">
    <property type="entry name" value="crotonase-like"/>
    <property type="match status" value="1"/>
</dbReference>
<dbReference type="InterPro" id="IPR029045">
    <property type="entry name" value="ClpP/crotonase-like_dom_sf"/>
</dbReference>
<dbReference type="Gene3D" id="3.90.226.10">
    <property type="entry name" value="2-enoyl-CoA Hydratase, Chain A, domain 1"/>
    <property type="match status" value="1"/>
</dbReference>
<dbReference type="PANTHER" id="PTHR11941:SF54">
    <property type="entry name" value="ENOYL-COA HYDRATASE, MITOCHONDRIAL"/>
    <property type="match status" value="1"/>
</dbReference>
<evidence type="ECO:0000256" key="3">
    <source>
        <dbReference type="RuleBase" id="RU003707"/>
    </source>
</evidence>
<dbReference type="InterPro" id="IPR001753">
    <property type="entry name" value="Enoyl-CoA_hydra/iso"/>
</dbReference>
<dbReference type="EMBL" id="JAAGBB010000027">
    <property type="protein sequence ID" value="MBR0666882.1"/>
    <property type="molecule type" value="Genomic_DNA"/>
</dbReference>
<evidence type="ECO:0000313" key="5">
    <source>
        <dbReference type="Proteomes" id="UP001196870"/>
    </source>
</evidence>
<evidence type="ECO:0000313" key="4">
    <source>
        <dbReference type="EMBL" id="MBR0666882.1"/>
    </source>
</evidence>
<dbReference type="Gene3D" id="1.10.12.10">
    <property type="entry name" value="Lyase 2-enoyl-coa Hydratase, Chain A, domain 2"/>
    <property type="match status" value="1"/>
</dbReference>
<name>A0ABS5F2W1_9PROT</name>
<dbReference type="Pfam" id="PF00378">
    <property type="entry name" value="ECH_1"/>
    <property type="match status" value="1"/>
</dbReference>